<keyword evidence="2" id="KW-0812">Transmembrane</keyword>
<dbReference type="Gene3D" id="1.25.40.10">
    <property type="entry name" value="Tetratricopeptide repeat domain"/>
    <property type="match status" value="1"/>
</dbReference>
<dbReference type="SUPFAM" id="SSF48452">
    <property type="entry name" value="TPR-like"/>
    <property type="match status" value="1"/>
</dbReference>
<sequence length="207" mass="22891">MDTDIIIKGAMVVLTLLMVLAVKKIAQKRLTKYRTKHRATLQTQRQLIQATRLIARARATPKKSQSQSLAKSALLEADDVIAISPDDAAGHIVRALALDLLGHQTAALKAFDTALTYPRLKSLEVGERADALVKRAEMKLAVNRRRRIDSAIEDLEEAARLAAGTDTARIFRLLGECYEFKGLEEKAQWAFNEGVKAQRSSAMPRDG</sequence>
<organism evidence="3 4">
    <name type="scientific">Arabis alpina</name>
    <name type="common">Alpine rock-cress</name>
    <dbReference type="NCBI Taxonomy" id="50452"/>
    <lineage>
        <taxon>Eukaryota</taxon>
        <taxon>Viridiplantae</taxon>
        <taxon>Streptophyta</taxon>
        <taxon>Embryophyta</taxon>
        <taxon>Tracheophyta</taxon>
        <taxon>Spermatophyta</taxon>
        <taxon>Magnoliopsida</taxon>
        <taxon>eudicotyledons</taxon>
        <taxon>Gunneridae</taxon>
        <taxon>Pentapetalae</taxon>
        <taxon>rosids</taxon>
        <taxon>malvids</taxon>
        <taxon>Brassicales</taxon>
        <taxon>Brassicaceae</taxon>
        <taxon>Arabideae</taxon>
        <taxon>Arabis</taxon>
    </lineage>
</organism>
<feature type="transmembrane region" description="Helical" evidence="2">
    <location>
        <begin position="6"/>
        <end position="26"/>
    </location>
</feature>
<evidence type="ECO:0000256" key="2">
    <source>
        <dbReference type="SAM" id="Phobius"/>
    </source>
</evidence>
<dbReference type="Proteomes" id="UP000029120">
    <property type="component" value="Chromosome 8"/>
</dbReference>
<dbReference type="Gramene" id="KFK28222">
    <property type="protein sequence ID" value="KFK28222"/>
    <property type="gene ID" value="AALP_AA8G488400"/>
</dbReference>
<reference evidence="4" key="1">
    <citation type="journal article" date="2015" name="Nat. Plants">
        <title>Genome expansion of Arabis alpina linked with retrotransposition and reduced symmetric DNA methylation.</title>
        <authorList>
            <person name="Willing E.M."/>
            <person name="Rawat V."/>
            <person name="Mandakova T."/>
            <person name="Maumus F."/>
            <person name="James G.V."/>
            <person name="Nordstroem K.J."/>
            <person name="Becker C."/>
            <person name="Warthmann N."/>
            <person name="Chica C."/>
            <person name="Szarzynska B."/>
            <person name="Zytnicki M."/>
            <person name="Albani M.C."/>
            <person name="Kiefer C."/>
            <person name="Bergonzi S."/>
            <person name="Castaings L."/>
            <person name="Mateos J.L."/>
            <person name="Berns M.C."/>
            <person name="Bujdoso N."/>
            <person name="Piofczyk T."/>
            <person name="de Lorenzo L."/>
            <person name="Barrero-Sicilia C."/>
            <person name="Mateos I."/>
            <person name="Piednoel M."/>
            <person name="Hagmann J."/>
            <person name="Chen-Min-Tao R."/>
            <person name="Iglesias-Fernandez R."/>
            <person name="Schuster S.C."/>
            <person name="Alonso-Blanco C."/>
            <person name="Roudier F."/>
            <person name="Carbonero P."/>
            <person name="Paz-Ares J."/>
            <person name="Davis S.J."/>
            <person name="Pecinka A."/>
            <person name="Quesneville H."/>
            <person name="Colot V."/>
            <person name="Lysak M.A."/>
            <person name="Weigel D."/>
            <person name="Coupland G."/>
            <person name="Schneeberger K."/>
        </authorList>
    </citation>
    <scope>NUCLEOTIDE SEQUENCE [LARGE SCALE GENOMIC DNA]</scope>
    <source>
        <strain evidence="4">cv. Pajares</strain>
    </source>
</reference>
<dbReference type="InterPro" id="IPR011990">
    <property type="entry name" value="TPR-like_helical_dom_sf"/>
</dbReference>
<comment type="similarity">
    <text evidence="1">Belongs to the TTC36 family.</text>
</comment>
<dbReference type="PANTHER" id="PTHR21405">
    <property type="entry name" value="CDNA SEQUENCE BC021608"/>
    <property type="match status" value="1"/>
</dbReference>
<name>A0A087GEC0_ARAAL</name>
<evidence type="ECO:0000256" key="1">
    <source>
        <dbReference type="ARBA" id="ARBA00006995"/>
    </source>
</evidence>
<evidence type="ECO:0000313" key="4">
    <source>
        <dbReference type="Proteomes" id="UP000029120"/>
    </source>
</evidence>
<proteinExistence type="inferred from homology"/>
<keyword evidence="2" id="KW-1133">Transmembrane helix</keyword>
<dbReference type="eggNOG" id="ENOG502RXHU">
    <property type="taxonomic scope" value="Eukaryota"/>
</dbReference>
<dbReference type="OMA" id="YEWKGMK"/>
<keyword evidence="2" id="KW-0472">Membrane</keyword>
<dbReference type="InterPro" id="IPR038906">
    <property type="entry name" value="TTC36"/>
</dbReference>
<evidence type="ECO:0000313" key="3">
    <source>
        <dbReference type="EMBL" id="KFK28222.1"/>
    </source>
</evidence>
<protein>
    <submittedName>
        <fullName evidence="3">Uncharacterized protein</fullName>
    </submittedName>
</protein>
<dbReference type="AlphaFoldDB" id="A0A087GEC0"/>
<gene>
    <name evidence="3" type="ordered locus">AALP_Aa8g488400</name>
</gene>
<dbReference type="OrthoDB" id="1893133at2759"/>
<dbReference type="PANTHER" id="PTHR21405:SF0">
    <property type="entry name" value="TETRATRICOPEPTIDE REPEAT PROTEIN 36"/>
    <property type="match status" value="1"/>
</dbReference>
<dbReference type="EMBL" id="CM002876">
    <property type="protein sequence ID" value="KFK28222.1"/>
    <property type="molecule type" value="Genomic_DNA"/>
</dbReference>
<accession>A0A087GEC0</accession>
<keyword evidence="4" id="KW-1185">Reference proteome</keyword>